<organism evidence="1 2">
    <name type="scientific">Dendrolimus kikuchii</name>
    <dbReference type="NCBI Taxonomy" id="765133"/>
    <lineage>
        <taxon>Eukaryota</taxon>
        <taxon>Metazoa</taxon>
        <taxon>Ecdysozoa</taxon>
        <taxon>Arthropoda</taxon>
        <taxon>Hexapoda</taxon>
        <taxon>Insecta</taxon>
        <taxon>Pterygota</taxon>
        <taxon>Neoptera</taxon>
        <taxon>Endopterygota</taxon>
        <taxon>Lepidoptera</taxon>
        <taxon>Glossata</taxon>
        <taxon>Ditrysia</taxon>
        <taxon>Bombycoidea</taxon>
        <taxon>Lasiocampidae</taxon>
        <taxon>Dendrolimus</taxon>
    </lineage>
</organism>
<proteinExistence type="predicted"/>
<reference evidence="1 2" key="1">
    <citation type="journal article" date="2021" name="Front. Genet.">
        <title>Chromosome-Level Genome Assembly Reveals Significant Gene Expansion in the Toll and IMD Signaling Pathways of Dendrolimus kikuchii.</title>
        <authorList>
            <person name="Zhou J."/>
            <person name="Wu P."/>
            <person name="Xiong Z."/>
            <person name="Liu N."/>
            <person name="Zhao N."/>
            <person name="Ji M."/>
            <person name="Qiu Y."/>
            <person name="Yang B."/>
        </authorList>
    </citation>
    <scope>NUCLEOTIDE SEQUENCE [LARGE SCALE GENOMIC DNA]</scope>
    <source>
        <strain evidence="1">Ann1</strain>
    </source>
</reference>
<sequence>MYDFTNVLLLTIHVVSKLHSSNCNQYKEASLYYKPQTSQEQPELHALTNLIIILLRDNNITTDNEQYTANVRRSKIIKNGGIIDKSEEKRIAREEIMVKEQHDRKVRELIKFMDEYWVSTNYLYDEMKRILKTRKVKDSLRKMVEYLEDPHEKDIRATVLRCYAKARKEKVVPRNPWDQKTNNMVINVIRDPYNDGYMN</sequence>
<evidence type="ECO:0000313" key="2">
    <source>
        <dbReference type="Proteomes" id="UP000824533"/>
    </source>
</evidence>
<comment type="caution">
    <text evidence="1">The sequence shown here is derived from an EMBL/GenBank/DDBJ whole genome shotgun (WGS) entry which is preliminary data.</text>
</comment>
<dbReference type="Proteomes" id="UP000824533">
    <property type="component" value="Linkage Group LG27"/>
</dbReference>
<accession>A0ACC1CGB0</accession>
<dbReference type="EMBL" id="CM034413">
    <property type="protein sequence ID" value="KAJ0170548.1"/>
    <property type="molecule type" value="Genomic_DNA"/>
</dbReference>
<name>A0ACC1CGB0_9NEOP</name>
<protein>
    <submittedName>
        <fullName evidence="1">Uncharacterized protein</fullName>
    </submittedName>
</protein>
<keyword evidence="2" id="KW-1185">Reference proteome</keyword>
<evidence type="ECO:0000313" key="1">
    <source>
        <dbReference type="EMBL" id="KAJ0170548.1"/>
    </source>
</evidence>
<gene>
    <name evidence="1" type="ORF">K1T71_013919</name>
</gene>